<gene>
    <name evidence="1" type="ORF">R3P38DRAFT_2860885</name>
</gene>
<accession>A0AAW0DMZ2</accession>
<dbReference type="AlphaFoldDB" id="A0AAW0DMZ2"/>
<sequence>MVGPAILPALNLVRYQHPDDPWAFGHATEEPAEVGELEREELMKLAKNAIVVNTLQDIYSSRHKNRRCESSTLTSTESLRFTRALYRIMLFQRVFPGKTTIYIDDADTEQEREIRAARKAFFAMYTTAELREIYAVNNFIEALGTWLVRKVLNQDYARCDHAIVVPAEVFLHAYQERNPRLINRHFAHETFAGANNLLVGYVTDPVQAVWKERGEVSLSDSFNHILDHIEEQDDICKQCGTKAGIELWSASNWATQNATSLAFLPCILETLHMAGELPHNAWERAVLQAHMRRGVSLEDLLAELFALKRLPAFSSWRPEDAICLNCLKRFVTQHLHLWLLERKREAGQFIGPDCWYGYHCRVHLIHHDEEHARSFNHLCQARGYWDDGS</sequence>
<name>A0AAW0DMZ2_9AGAR</name>
<dbReference type="Proteomes" id="UP001362999">
    <property type="component" value="Unassembled WGS sequence"/>
</dbReference>
<evidence type="ECO:0000313" key="1">
    <source>
        <dbReference type="EMBL" id="KAK7052538.1"/>
    </source>
</evidence>
<comment type="caution">
    <text evidence="1">The sequence shown here is derived from an EMBL/GenBank/DDBJ whole genome shotgun (WGS) entry which is preliminary data.</text>
</comment>
<dbReference type="EMBL" id="JAWWNJ010000007">
    <property type="protein sequence ID" value="KAK7052538.1"/>
    <property type="molecule type" value="Genomic_DNA"/>
</dbReference>
<protein>
    <recommendedName>
        <fullName evidence="3">Aprataxin and PNK-like factor PBZ domain-containing protein</fullName>
    </recommendedName>
</protein>
<evidence type="ECO:0008006" key="3">
    <source>
        <dbReference type="Google" id="ProtNLM"/>
    </source>
</evidence>
<proteinExistence type="predicted"/>
<keyword evidence="2" id="KW-1185">Reference proteome</keyword>
<evidence type="ECO:0000313" key="2">
    <source>
        <dbReference type="Proteomes" id="UP001362999"/>
    </source>
</evidence>
<reference evidence="1 2" key="1">
    <citation type="journal article" date="2024" name="J Genomics">
        <title>Draft genome sequencing and assembly of Favolaschia claudopus CIRM-BRFM 2984 isolated from oak limbs.</title>
        <authorList>
            <person name="Navarro D."/>
            <person name="Drula E."/>
            <person name="Chaduli D."/>
            <person name="Cazenave R."/>
            <person name="Ahrendt S."/>
            <person name="Wang J."/>
            <person name="Lipzen A."/>
            <person name="Daum C."/>
            <person name="Barry K."/>
            <person name="Grigoriev I.V."/>
            <person name="Favel A."/>
            <person name="Rosso M.N."/>
            <person name="Martin F."/>
        </authorList>
    </citation>
    <scope>NUCLEOTIDE SEQUENCE [LARGE SCALE GENOMIC DNA]</scope>
    <source>
        <strain evidence="1 2">CIRM-BRFM 2984</strain>
    </source>
</reference>
<organism evidence="1 2">
    <name type="scientific">Favolaschia claudopus</name>
    <dbReference type="NCBI Taxonomy" id="2862362"/>
    <lineage>
        <taxon>Eukaryota</taxon>
        <taxon>Fungi</taxon>
        <taxon>Dikarya</taxon>
        <taxon>Basidiomycota</taxon>
        <taxon>Agaricomycotina</taxon>
        <taxon>Agaricomycetes</taxon>
        <taxon>Agaricomycetidae</taxon>
        <taxon>Agaricales</taxon>
        <taxon>Marasmiineae</taxon>
        <taxon>Mycenaceae</taxon>
        <taxon>Favolaschia</taxon>
    </lineage>
</organism>